<evidence type="ECO:0000256" key="1">
    <source>
        <dbReference type="ARBA" id="ARBA00022837"/>
    </source>
</evidence>
<dbReference type="InterPro" id="IPR018247">
    <property type="entry name" value="EF_Hand_1_Ca_BS"/>
</dbReference>
<evidence type="ECO:0000256" key="2">
    <source>
        <dbReference type="SAM" id="MobiDB-lite"/>
    </source>
</evidence>
<sequence>MKDKVKKKLLKCMSFTTRKPKPPVERRHSVNMDGHDFSEKDYEPNEATSDSVSNKSKPPSVKRQNSIRLSKKSDSALSTGTSEISTKSRLRAAAKAVNLIGNLHASEPTYFQEPKQAEDPYTVLKTQACDAFGEIDPTEFETVVLGLVQTKDAELWDKRLEEKQRQHDLREAEKAKKEADLIKLEADGDGVISTSDVYNLMMGLGEMLTDDELFGMVNVVDLDCDGKVTFDDFRKFLLPQSGDETLITSPAELAQRLIESTAPVSVAYDTKAENADKDADVVNENVGENADVIPNQNADDINGGGVETELGNGEKEKEETAVTSEAEVVTEKTEEDTKKKADYQRKRSMLWGYTSSSSTDTTTPDTPEVITDDGTLDCANLEKPEVDDDNRLTDPPDTPGQLLLDAIKEEDEHSNYDVERKGDEKEVNDKHEQKPDVKPVLHIEHKKKLFSRQSSSASLKTKFTESFVDSGVETMDSVNCSEMLDLPDEYDIDMSGDETEEAKAASTSHPATKHSARAIYDDNQEDEDMVEAHHVHESLSRVSSTESLSKLEDLESEMPTERVKNFVNEIMRIDLPKSPTSGELNVKLKESDRLTPFCHSTIIDSFKK</sequence>
<gene>
    <name evidence="4" type="ORF">MAR_031119</name>
</gene>
<dbReference type="Pfam" id="PF13499">
    <property type="entry name" value="EF-hand_7"/>
    <property type="match status" value="1"/>
</dbReference>
<organism evidence="4 5">
    <name type="scientific">Mya arenaria</name>
    <name type="common">Soft-shell clam</name>
    <dbReference type="NCBI Taxonomy" id="6604"/>
    <lineage>
        <taxon>Eukaryota</taxon>
        <taxon>Metazoa</taxon>
        <taxon>Spiralia</taxon>
        <taxon>Lophotrochozoa</taxon>
        <taxon>Mollusca</taxon>
        <taxon>Bivalvia</taxon>
        <taxon>Autobranchia</taxon>
        <taxon>Heteroconchia</taxon>
        <taxon>Euheterodonta</taxon>
        <taxon>Imparidentia</taxon>
        <taxon>Neoheterodontei</taxon>
        <taxon>Myida</taxon>
        <taxon>Myoidea</taxon>
        <taxon>Myidae</taxon>
        <taxon>Mya</taxon>
    </lineage>
</organism>
<feature type="compositionally biased region" description="Polar residues" evidence="2">
    <location>
        <begin position="75"/>
        <end position="87"/>
    </location>
</feature>
<dbReference type="PROSITE" id="PS50222">
    <property type="entry name" value="EF_HAND_2"/>
    <property type="match status" value="1"/>
</dbReference>
<feature type="region of interest" description="Disordered" evidence="2">
    <location>
        <begin position="1"/>
        <end position="88"/>
    </location>
</feature>
<evidence type="ECO:0000313" key="5">
    <source>
        <dbReference type="Proteomes" id="UP001164746"/>
    </source>
</evidence>
<name>A0ABY7F439_MYAAR</name>
<evidence type="ECO:0000259" key="3">
    <source>
        <dbReference type="PROSITE" id="PS50222"/>
    </source>
</evidence>
<dbReference type="Proteomes" id="UP001164746">
    <property type="component" value="Chromosome 10"/>
</dbReference>
<feature type="compositionally biased region" description="Basic residues" evidence="2">
    <location>
        <begin position="1"/>
        <end position="10"/>
    </location>
</feature>
<feature type="region of interest" description="Disordered" evidence="2">
    <location>
        <begin position="535"/>
        <end position="556"/>
    </location>
</feature>
<accession>A0ABY7F439</accession>
<feature type="compositionally biased region" description="Low complexity" evidence="2">
    <location>
        <begin position="49"/>
        <end position="62"/>
    </location>
</feature>
<feature type="compositionally biased region" description="Basic and acidic residues" evidence="2">
    <location>
        <begin position="406"/>
        <end position="436"/>
    </location>
</feature>
<feature type="compositionally biased region" description="Low complexity" evidence="2">
    <location>
        <begin position="354"/>
        <end position="367"/>
    </location>
</feature>
<dbReference type="InterPro" id="IPR011992">
    <property type="entry name" value="EF-hand-dom_pair"/>
</dbReference>
<feature type="compositionally biased region" description="Basic and acidic residues" evidence="2">
    <location>
        <begin position="380"/>
        <end position="394"/>
    </location>
</feature>
<feature type="region of interest" description="Disordered" evidence="2">
    <location>
        <begin position="291"/>
        <end position="436"/>
    </location>
</feature>
<feature type="compositionally biased region" description="Basic and acidic residues" evidence="2">
    <location>
        <begin position="329"/>
        <end position="345"/>
    </location>
</feature>
<proteinExistence type="predicted"/>
<evidence type="ECO:0000313" key="4">
    <source>
        <dbReference type="EMBL" id="WAR16525.1"/>
    </source>
</evidence>
<keyword evidence="1" id="KW-0106">Calcium</keyword>
<keyword evidence="5" id="KW-1185">Reference proteome</keyword>
<dbReference type="SUPFAM" id="SSF47473">
    <property type="entry name" value="EF-hand"/>
    <property type="match status" value="1"/>
</dbReference>
<feature type="compositionally biased region" description="Basic and acidic residues" evidence="2">
    <location>
        <begin position="22"/>
        <end position="43"/>
    </location>
</feature>
<dbReference type="Gene3D" id="1.10.238.10">
    <property type="entry name" value="EF-hand"/>
    <property type="match status" value="1"/>
</dbReference>
<dbReference type="PROSITE" id="PS00018">
    <property type="entry name" value="EF_HAND_1"/>
    <property type="match status" value="1"/>
</dbReference>
<dbReference type="CDD" id="cd00051">
    <property type="entry name" value="EFh"/>
    <property type="match status" value="1"/>
</dbReference>
<reference evidence="4" key="1">
    <citation type="submission" date="2022-11" db="EMBL/GenBank/DDBJ databases">
        <title>Centuries of genome instability and evolution in soft-shell clam transmissible cancer (bioRxiv).</title>
        <authorList>
            <person name="Hart S.F.M."/>
            <person name="Yonemitsu M.A."/>
            <person name="Giersch R.M."/>
            <person name="Beal B.F."/>
            <person name="Arriagada G."/>
            <person name="Davis B.W."/>
            <person name="Ostrander E.A."/>
            <person name="Goff S.P."/>
            <person name="Metzger M.J."/>
        </authorList>
    </citation>
    <scope>NUCLEOTIDE SEQUENCE</scope>
    <source>
        <strain evidence="4">MELC-2E11</strain>
        <tissue evidence="4">Siphon/mantle</tissue>
    </source>
</reference>
<dbReference type="InterPro" id="IPR002048">
    <property type="entry name" value="EF_hand_dom"/>
</dbReference>
<feature type="domain" description="EF-hand" evidence="3">
    <location>
        <begin position="208"/>
        <end position="243"/>
    </location>
</feature>
<dbReference type="EMBL" id="CP111021">
    <property type="protein sequence ID" value="WAR16525.1"/>
    <property type="molecule type" value="Genomic_DNA"/>
</dbReference>
<protein>
    <submittedName>
        <fullName evidence="4">CML8-like protein</fullName>
    </submittedName>
</protein>